<evidence type="ECO:0000259" key="9">
    <source>
        <dbReference type="PROSITE" id="PS51294"/>
    </source>
</evidence>
<feature type="transmembrane region" description="Helical" evidence="7">
    <location>
        <begin position="145"/>
        <end position="168"/>
    </location>
</feature>
<evidence type="ECO:0000256" key="6">
    <source>
        <dbReference type="SAM" id="MobiDB-lite"/>
    </source>
</evidence>
<sequence length="950" mass="104850">MRTCMIHDEQSREFGASALSEIKQLTSKVGGIGDGNLREVITEAVRNSTAALDSDLRALKKDEFSRIHVGDLSSDFKLDAVRGHDSEDPEVGSINGGVHLILPERRAVTLTDRLFRGSQGGHGETVSIPISGDEKREHRSARKSGPLLSGTAYCISSCSMILLNKVVLSGYNFNAGVSLMFYQNLISTIIVVLLGLSGVVTVEKLNWKLVRVWIPVNVIFIGMLVSGMYSLKYVNIAMVTILKNVTNILTALGELYLFWKHQNQKVWTAMFMMIISSISSGITDISFGAVGYAWQLSNCVLTASYSLSIMDEAKKYTRSGSLNEVSMVLLNNLLSLPFAAFLIVLFDEWEYIMNVDVIKLPMFSVVATASGLLGLAISFTSMWFSHQTGPTTYRLVGSLNKIPISRAGLVLFRVPLSLLNLFSILFDLKSGSPPTKQKMNVARPITLNKKIHFLKDGRGGGGGDGDYGVYGFTNNTQDPPQHHNLCKAGPPLTAIDRFLWGSHQSQNNASNIDHQNVVFSNGLSGFASFGGGGGAIFGHEAAASWPNNYSITDHLQEPSFVDELFLEQGEALMMSWVQEQNPNTTGGFGEEGKVSERSCKAVGKRSKKGLTAATLIKGQWTAEEDRKLIRLVQQCGERKWAQVAEKLVGRAGKQCRERWHNHLRPDIKKDGWTEEEERVLVDAHAKVGNRWAEIAKRIPGRTENAIKNHWNATKRRQTSKRKNKQPEGNNGNHKNKPHSSILQNYIRSKNLMNNSSNISNVSTSTPTSSSTLSQNDPSKTHLNTLVTEPSDQSTTSNCFGSPLNLADSFYDELVFMQNFFTNNPHNLNHPQQPSNSTDNNVELIVSPMEPSQNPNMYDFATTSTTSSPSPTTTTPLYSDLYLSYLLNGADNSSSYNSNYHPPHLGFYNTNMEYLASQDHHLQAAASSNERREMDLVEMVSASQCTQGTSF</sequence>
<feature type="compositionally biased region" description="Polar residues" evidence="6">
    <location>
        <begin position="726"/>
        <end position="739"/>
    </location>
</feature>
<dbReference type="FunFam" id="1.10.10.60:FF:000010">
    <property type="entry name" value="Transcriptional activator Myb isoform A"/>
    <property type="match status" value="1"/>
</dbReference>
<evidence type="ECO:0000259" key="8">
    <source>
        <dbReference type="PROSITE" id="PS50090"/>
    </source>
</evidence>
<evidence type="ECO:0000256" key="4">
    <source>
        <dbReference type="ARBA" id="ARBA00023125"/>
    </source>
</evidence>
<organism evidence="10 11">
    <name type="scientific">Malus domestica</name>
    <name type="common">Apple</name>
    <name type="synonym">Pyrus malus</name>
    <dbReference type="NCBI Taxonomy" id="3750"/>
    <lineage>
        <taxon>Eukaryota</taxon>
        <taxon>Viridiplantae</taxon>
        <taxon>Streptophyta</taxon>
        <taxon>Embryophyta</taxon>
        <taxon>Tracheophyta</taxon>
        <taxon>Spermatophyta</taxon>
        <taxon>Magnoliopsida</taxon>
        <taxon>eudicotyledons</taxon>
        <taxon>Gunneridae</taxon>
        <taxon>Pentapetalae</taxon>
        <taxon>rosids</taxon>
        <taxon>fabids</taxon>
        <taxon>Rosales</taxon>
        <taxon>Rosaceae</taxon>
        <taxon>Amygdaloideae</taxon>
        <taxon>Maleae</taxon>
        <taxon>Malus</taxon>
    </lineage>
</organism>
<protein>
    <submittedName>
        <fullName evidence="10">Uncharacterized protein</fullName>
    </submittedName>
</protein>
<dbReference type="SMART" id="SM00717">
    <property type="entry name" value="SANT"/>
    <property type="match status" value="2"/>
</dbReference>
<dbReference type="InterPro" id="IPR050560">
    <property type="entry name" value="MYB_TF"/>
</dbReference>
<feature type="transmembrane region" description="Helical" evidence="7">
    <location>
        <begin position="325"/>
        <end position="346"/>
    </location>
</feature>
<dbReference type="STRING" id="3750.A0A498INN0"/>
<accession>A0A498INN0</accession>
<proteinExistence type="predicted"/>
<keyword evidence="7" id="KW-0472">Membrane</keyword>
<feature type="compositionally biased region" description="Basic residues" evidence="6">
    <location>
        <begin position="712"/>
        <end position="723"/>
    </location>
</feature>
<evidence type="ECO:0000256" key="3">
    <source>
        <dbReference type="ARBA" id="ARBA00023015"/>
    </source>
</evidence>
<feature type="transmembrane region" description="Helical" evidence="7">
    <location>
        <begin position="358"/>
        <end position="384"/>
    </location>
</feature>
<dbReference type="InterPro" id="IPR009057">
    <property type="entry name" value="Homeodomain-like_sf"/>
</dbReference>
<name>A0A498INN0_MALDO</name>
<dbReference type="GO" id="GO:0005634">
    <property type="term" value="C:nucleus"/>
    <property type="evidence" value="ECO:0007669"/>
    <property type="project" value="UniProtKB-SubCell"/>
</dbReference>
<keyword evidence="5" id="KW-0539">Nucleus</keyword>
<dbReference type="Gene3D" id="1.10.10.60">
    <property type="entry name" value="Homeodomain-like"/>
    <property type="match status" value="2"/>
</dbReference>
<feature type="compositionally biased region" description="Polar residues" evidence="6">
    <location>
        <begin position="776"/>
        <end position="797"/>
    </location>
</feature>
<dbReference type="CDD" id="cd00167">
    <property type="entry name" value="SANT"/>
    <property type="match status" value="2"/>
</dbReference>
<feature type="transmembrane region" description="Helical" evidence="7">
    <location>
        <begin position="212"/>
        <end position="230"/>
    </location>
</feature>
<feature type="transmembrane region" description="Helical" evidence="7">
    <location>
        <begin position="180"/>
        <end position="200"/>
    </location>
</feature>
<keyword evidence="3" id="KW-0804">Transcription</keyword>
<dbReference type="InterPro" id="IPR017930">
    <property type="entry name" value="Myb_dom"/>
</dbReference>
<keyword evidence="2" id="KW-0677">Repeat</keyword>
<keyword evidence="3" id="KW-0805">Transcription regulation</keyword>
<keyword evidence="4" id="KW-0238">DNA-binding</keyword>
<reference evidence="10 11" key="1">
    <citation type="submission" date="2018-10" db="EMBL/GenBank/DDBJ databases">
        <title>A high-quality apple genome assembly.</title>
        <authorList>
            <person name="Hu J."/>
        </authorList>
    </citation>
    <scope>NUCLEOTIDE SEQUENCE [LARGE SCALE GENOMIC DNA]</scope>
    <source>
        <strain evidence="11">cv. HFTH1</strain>
        <tissue evidence="10">Young leaf</tissue>
    </source>
</reference>
<dbReference type="EMBL" id="RDQH01000337">
    <property type="protein sequence ID" value="RXH84759.1"/>
    <property type="molecule type" value="Genomic_DNA"/>
</dbReference>
<dbReference type="GO" id="GO:0000978">
    <property type="term" value="F:RNA polymerase II cis-regulatory region sequence-specific DNA binding"/>
    <property type="evidence" value="ECO:0007669"/>
    <property type="project" value="TreeGrafter"/>
</dbReference>
<evidence type="ECO:0000256" key="7">
    <source>
        <dbReference type="SAM" id="Phobius"/>
    </source>
</evidence>
<evidence type="ECO:0000256" key="1">
    <source>
        <dbReference type="ARBA" id="ARBA00004123"/>
    </source>
</evidence>
<evidence type="ECO:0000256" key="2">
    <source>
        <dbReference type="ARBA" id="ARBA00022737"/>
    </source>
</evidence>
<gene>
    <name evidence="10" type="ORF">DVH24_033043</name>
</gene>
<keyword evidence="7" id="KW-1133">Transmembrane helix</keyword>
<feature type="domain" description="Myb-like" evidence="8">
    <location>
        <begin position="664"/>
        <end position="714"/>
    </location>
</feature>
<feature type="domain" description="HTH myb-type" evidence="9">
    <location>
        <begin position="612"/>
        <end position="667"/>
    </location>
</feature>
<dbReference type="PROSITE" id="PS51294">
    <property type="entry name" value="HTH_MYB"/>
    <property type="match status" value="2"/>
</dbReference>
<keyword evidence="11" id="KW-1185">Reference proteome</keyword>
<dbReference type="PROSITE" id="PS50090">
    <property type="entry name" value="MYB_LIKE"/>
    <property type="match status" value="2"/>
</dbReference>
<dbReference type="Proteomes" id="UP000290289">
    <property type="component" value="Chromosome 11"/>
</dbReference>
<dbReference type="AlphaFoldDB" id="A0A498INN0"/>
<keyword evidence="7" id="KW-0812">Transmembrane</keyword>
<comment type="subcellular location">
    <subcellularLocation>
        <location evidence="1">Nucleus</location>
    </subcellularLocation>
</comment>
<dbReference type="Pfam" id="PF13921">
    <property type="entry name" value="Myb_DNA-bind_6"/>
    <property type="match status" value="1"/>
</dbReference>
<feature type="compositionally biased region" description="Low complexity" evidence="6">
    <location>
        <begin position="753"/>
        <end position="775"/>
    </location>
</feature>
<evidence type="ECO:0000313" key="10">
    <source>
        <dbReference type="EMBL" id="RXH84759.1"/>
    </source>
</evidence>
<dbReference type="GO" id="GO:0000981">
    <property type="term" value="F:DNA-binding transcription factor activity, RNA polymerase II-specific"/>
    <property type="evidence" value="ECO:0007669"/>
    <property type="project" value="TreeGrafter"/>
</dbReference>
<feature type="region of interest" description="Disordered" evidence="6">
    <location>
        <begin position="753"/>
        <end position="797"/>
    </location>
</feature>
<evidence type="ECO:0000256" key="5">
    <source>
        <dbReference type="ARBA" id="ARBA00023242"/>
    </source>
</evidence>
<dbReference type="SUPFAM" id="SSF46689">
    <property type="entry name" value="Homeodomain-like"/>
    <property type="match status" value="1"/>
</dbReference>
<dbReference type="PANTHER" id="PTHR45614">
    <property type="entry name" value="MYB PROTEIN-RELATED"/>
    <property type="match status" value="1"/>
</dbReference>
<feature type="domain" description="HTH myb-type" evidence="9">
    <location>
        <begin position="668"/>
        <end position="718"/>
    </location>
</feature>
<feature type="domain" description="Myb-like" evidence="8">
    <location>
        <begin position="612"/>
        <end position="663"/>
    </location>
</feature>
<dbReference type="PANTHER" id="PTHR45614:SF218">
    <property type="entry name" value="TRANSCRIPTION FACTOR MYB119-RELATED"/>
    <property type="match status" value="1"/>
</dbReference>
<feature type="region of interest" description="Disordered" evidence="6">
    <location>
        <begin position="702"/>
        <end position="739"/>
    </location>
</feature>
<dbReference type="InterPro" id="IPR001005">
    <property type="entry name" value="SANT/Myb"/>
</dbReference>
<evidence type="ECO:0000313" key="11">
    <source>
        <dbReference type="Proteomes" id="UP000290289"/>
    </source>
</evidence>
<feature type="transmembrane region" description="Helical" evidence="7">
    <location>
        <begin position="236"/>
        <end position="259"/>
    </location>
</feature>
<comment type="caution">
    <text evidence="10">The sequence shown here is derived from an EMBL/GenBank/DDBJ whole genome shotgun (WGS) entry which is preliminary data.</text>
</comment>
<feature type="transmembrane region" description="Helical" evidence="7">
    <location>
        <begin position="271"/>
        <end position="294"/>
    </location>
</feature>